<feature type="signal peptide" evidence="1">
    <location>
        <begin position="1"/>
        <end position="23"/>
    </location>
</feature>
<dbReference type="EMBL" id="JAGSGD010000001">
    <property type="protein sequence ID" value="MBR7619271.1"/>
    <property type="molecule type" value="Genomic_DNA"/>
</dbReference>
<evidence type="ECO:0000313" key="4">
    <source>
        <dbReference type="Proteomes" id="UP000622580"/>
    </source>
</evidence>
<evidence type="ECO:0000313" key="2">
    <source>
        <dbReference type="EMBL" id="MBR7619271.1"/>
    </source>
</evidence>
<protein>
    <submittedName>
        <fullName evidence="2 3">Porin</fullName>
    </submittedName>
</protein>
<proteinExistence type="predicted"/>
<evidence type="ECO:0000256" key="1">
    <source>
        <dbReference type="SAM" id="SignalP"/>
    </source>
</evidence>
<dbReference type="InterPro" id="IPR010239">
    <property type="entry name" value="CHP02001"/>
</dbReference>
<keyword evidence="1" id="KW-0732">Signal</keyword>
<accession>A0A941D1S5</accession>
<organism evidence="2 4">
    <name type="scientific">Phenylobacterium glaciei</name>
    <dbReference type="NCBI Taxonomy" id="2803784"/>
    <lineage>
        <taxon>Bacteria</taxon>
        <taxon>Pseudomonadati</taxon>
        <taxon>Pseudomonadota</taxon>
        <taxon>Alphaproteobacteria</taxon>
        <taxon>Caulobacterales</taxon>
        <taxon>Caulobacteraceae</taxon>
        <taxon>Phenylobacterium</taxon>
    </lineage>
</organism>
<name>A0A941D1S5_9CAUL</name>
<sequence length="230" mass="24251">MNILKTTLLAAAATAAMGGSALAADDDIALSFNLGAATDYMFRGVSQTDNGGQIYGGADATLYGIGYAGVWVSNVEFNNGTDLEYDLYAGIKPVAGPVNFDLGVYYYGYSNQPTGSHEDYVEYKAAASTAVGPATVGATVFYSPEFFGKTGKATYYEINGAIPVVDKVSVSGAVGHQEIEGPADYNTWNLGVGYALNDHVGFDLRYHDTDEHSFGDIYDAKVVVGVKASF</sequence>
<gene>
    <name evidence="2" type="ORF">JKL49_07695</name>
    <name evidence="3" type="ORF">JKL49_11975</name>
</gene>
<dbReference type="Gene3D" id="2.40.160.10">
    <property type="entry name" value="Porin"/>
    <property type="match status" value="1"/>
</dbReference>
<feature type="chain" id="PRO_5044462939" evidence="1">
    <location>
        <begin position="24"/>
        <end position="230"/>
    </location>
</feature>
<dbReference type="Pfam" id="PF09694">
    <property type="entry name" value="Gcw_chp"/>
    <property type="match status" value="1"/>
</dbReference>
<dbReference type="Proteomes" id="UP000622580">
    <property type="component" value="Unassembled WGS sequence"/>
</dbReference>
<dbReference type="SUPFAM" id="SSF56935">
    <property type="entry name" value="Porins"/>
    <property type="match status" value="1"/>
</dbReference>
<dbReference type="NCBIfam" id="TIGR02001">
    <property type="entry name" value="gcw_chp"/>
    <property type="match status" value="1"/>
</dbReference>
<reference evidence="3" key="1">
    <citation type="submission" date="2021-01" db="EMBL/GenBank/DDBJ databases">
        <title>Genome sequence of Phenylobacterium sp. 20VBR1 isolated from a valley glaceir, Ny-Alesund, Svalbard.</title>
        <authorList>
            <person name="Thomas F.A."/>
            <person name="Krishnan K.P."/>
            <person name="Sinha R.K."/>
        </authorList>
    </citation>
    <scope>NUCLEOTIDE SEQUENCE</scope>
    <source>
        <strain evidence="3">20VBR1</strain>
    </source>
</reference>
<keyword evidence="4" id="KW-1185">Reference proteome</keyword>
<dbReference type="RefSeq" id="WP_215339576.1">
    <property type="nucleotide sequence ID" value="NZ_JAGSGD010000001.1"/>
</dbReference>
<evidence type="ECO:0000313" key="3">
    <source>
        <dbReference type="EMBL" id="QQZ51627.1"/>
    </source>
</evidence>
<dbReference type="AlphaFoldDB" id="A0A941D1S5"/>
<dbReference type="InterPro" id="IPR023614">
    <property type="entry name" value="Porin_dom_sf"/>
</dbReference>
<dbReference type="EMBL" id="CP068570">
    <property type="protein sequence ID" value="QQZ51627.1"/>
    <property type="molecule type" value="Genomic_DNA"/>
</dbReference>
<reference evidence="2" key="2">
    <citation type="submission" date="2021-04" db="EMBL/GenBank/DDBJ databases">
        <title>Draft genome assembly of strain Phenylobacterium sp. 20VBR1 using MiniION and Illumina platforms.</title>
        <authorList>
            <person name="Thomas F.A."/>
            <person name="Krishnan K.P."/>
            <person name="Sinha R.K."/>
        </authorList>
    </citation>
    <scope>NUCLEOTIDE SEQUENCE</scope>
    <source>
        <strain evidence="2">20VBR1</strain>
    </source>
</reference>